<sequence length="332" mass="38321">MSEEKDKKKEEIDEVMEEMQAETSRKRPNVVHDEIDVKGQFSKVVAKIFQPSRKKSTSKISKPTKERYYDPAFKRFGIAVIFNQITFSGMDKRSGTRKDAEDLSNVLEKIGFEVEVWEDFTTKQIRNKLISLSESDHSDCYCLLVTLMTHGDEDGQVYSRDGEFNVQELWENFLGENCESLVTKPKLFFVQACRGRMVDPGVIFKPQPKLRMMRMSDTVDAQNVEPDYYVLPSMADILVMYSTSEGYYSFRNPSEGSWFIQALCQELSENLECDLMTILTGVNRSVAFAKQSNVPNSSYHEMKQMPCILSMLTKTMYLKISERFLEDQLENA</sequence>
<dbReference type="STRING" id="568069.A0A1J1J8F3"/>
<gene>
    <name evidence="11" type="primary">similar to Caspase-7</name>
    <name evidence="11" type="ORF">CLUMA_CG020696</name>
</gene>
<dbReference type="GO" id="GO:0045751">
    <property type="term" value="P:negative regulation of Toll signaling pathway"/>
    <property type="evidence" value="ECO:0007669"/>
    <property type="project" value="UniProtKB-ARBA"/>
</dbReference>
<keyword evidence="5" id="KW-0788">Thiol protease</keyword>
<dbReference type="SMART" id="SM00115">
    <property type="entry name" value="CASc"/>
    <property type="match status" value="1"/>
</dbReference>
<feature type="region of interest" description="Disordered" evidence="8">
    <location>
        <begin position="1"/>
        <end position="31"/>
    </location>
</feature>
<dbReference type="PROSITE" id="PS50207">
    <property type="entry name" value="CASPASE_P10"/>
    <property type="match status" value="1"/>
</dbReference>
<dbReference type="GO" id="GO:0045476">
    <property type="term" value="P:nurse cell apoptotic process"/>
    <property type="evidence" value="ECO:0007669"/>
    <property type="project" value="UniProtKB-ARBA"/>
</dbReference>
<dbReference type="PROSITE" id="PS01121">
    <property type="entry name" value="CASPASE_HIS"/>
    <property type="match status" value="1"/>
</dbReference>
<dbReference type="GO" id="GO:0005737">
    <property type="term" value="C:cytoplasm"/>
    <property type="evidence" value="ECO:0007669"/>
    <property type="project" value="TreeGrafter"/>
</dbReference>
<keyword evidence="6" id="KW-0865">Zymogen</keyword>
<evidence type="ECO:0000259" key="9">
    <source>
        <dbReference type="PROSITE" id="PS50207"/>
    </source>
</evidence>
<dbReference type="InterPro" id="IPR029030">
    <property type="entry name" value="Caspase-like_dom_sf"/>
</dbReference>
<accession>A0A1J1J8F3</accession>
<dbReference type="OrthoDB" id="6116485at2759"/>
<dbReference type="GO" id="GO:0043525">
    <property type="term" value="P:positive regulation of neuron apoptotic process"/>
    <property type="evidence" value="ECO:0007669"/>
    <property type="project" value="TreeGrafter"/>
</dbReference>
<dbReference type="InterPro" id="IPR001309">
    <property type="entry name" value="Pept_C14_p20"/>
</dbReference>
<feature type="compositionally biased region" description="Basic and acidic residues" evidence="8">
    <location>
        <begin position="1"/>
        <end position="11"/>
    </location>
</feature>
<feature type="domain" description="Caspase family p10" evidence="9">
    <location>
        <begin position="227"/>
        <end position="320"/>
    </location>
</feature>
<dbReference type="GO" id="GO:1990525">
    <property type="term" value="F:BIR domain binding"/>
    <property type="evidence" value="ECO:0007669"/>
    <property type="project" value="UniProtKB-ARBA"/>
</dbReference>
<evidence type="ECO:0000256" key="1">
    <source>
        <dbReference type="ARBA" id="ARBA00010134"/>
    </source>
</evidence>
<evidence type="ECO:0000256" key="2">
    <source>
        <dbReference type="ARBA" id="ARBA00022670"/>
    </source>
</evidence>
<dbReference type="SUPFAM" id="SSF52129">
    <property type="entry name" value="Caspase-like"/>
    <property type="match status" value="1"/>
</dbReference>
<dbReference type="PANTHER" id="PTHR10454">
    <property type="entry name" value="CASPASE"/>
    <property type="match status" value="1"/>
</dbReference>
<dbReference type="GO" id="GO:0004197">
    <property type="term" value="F:cysteine-type endopeptidase activity"/>
    <property type="evidence" value="ECO:0007669"/>
    <property type="project" value="InterPro"/>
</dbReference>
<evidence type="ECO:0000256" key="8">
    <source>
        <dbReference type="SAM" id="MobiDB-lite"/>
    </source>
</evidence>
<evidence type="ECO:0000256" key="5">
    <source>
        <dbReference type="ARBA" id="ARBA00022807"/>
    </source>
</evidence>
<proteinExistence type="inferred from homology"/>
<dbReference type="PANTHER" id="PTHR10454:SF232">
    <property type="entry name" value="AT03047P-RELATED"/>
    <property type="match status" value="1"/>
</dbReference>
<feature type="domain" description="Caspase family p20" evidence="10">
    <location>
        <begin position="75"/>
        <end position="197"/>
    </location>
</feature>
<comment type="similarity">
    <text evidence="1 7">Belongs to the peptidase C14A family.</text>
</comment>
<keyword evidence="3" id="KW-0053">Apoptosis</keyword>
<reference evidence="11 12" key="1">
    <citation type="submission" date="2015-04" db="EMBL/GenBank/DDBJ databases">
        <authorList>
            <person name="Syromyatnikov M.Y."/>
            <person name="Popov V.N."/>
        </authorList>
    </citation>
    <scope>NUCLEOTIDE SEQUENCE [LARGE SCALE GENOMIC DNA]</scope>
</reference>
<evidence type="ECO:0000259" key="10">
    <source>
        <dbReference type="PROSITE" id="PS50208"/>
    </source>
</evidence>
<protein>
    <submittedName>
        <fullName evidence="11">CLUMA_CG020696, isoform A</fullName>
    </submittedName>
</protein>
<dbReference type="Gene3D" id="3.40.50.1460">
    <property type="match status" value="1"/>
</dbReference>
<dbReference type="InterPro" id="IPR016129">
    <property type="entry name" value="Caspase_his_AS"/>
</dbReference>
<dbReference type="PROSITE" id="PS01122">
    <property type="entry name" value="CASPASE_CYS"/>
    <property type="match status" value="1"/>
</dbReference>
<evidence type="ECO:0000256" key="6">
    <source>
        <dbReference type="ARBA" id="ARBA00023145"/>
    </source>
</evidence>
<evidence type="ECO:0000256" key="3">
    <source>
        <dbReference type="ARBA" id="ARBA00022703"/>
    </source>
</evidence>
<dbReference type="InterPro" id="IPR033139">
    <property type="entry name" value="Caspase_cys_AS"/>
</dbReference>
<dbReference type="Proteomes" id="UP000183832">
    <property type="component" value="Unassembled WGS sequence"/>
</dbReference>
<dbReference type="Pfam" id="PF00656">
    <property type="entry name" value="Peptidase_C14"/>
    <property type="match status" value="1"/>
</dbReference>
<dbReference type="AlphaFoldDB" id="A0A1J1J8F3"/>
<dbReference type="CDD" id="cd00032">
    <property type="entry name" value="CASc"/>
    <property type="match status" value="1"/>
</dbReference>
<organism evidence="11 12">
    <name type="scientific">Clunio marinus</name>
    <dbReference type="NCBI Taxonomy" id="568069"/>
    <lineage>
        <taxon>Eukaryota</taxon>
        <taxon>Metazoa</taxon>
        <taxon>Ecdysozoa</taxon>
        <taxon>Arthropoda</taxon>
        <taxon>Hexapoda</taxon>
        <taxon>Insecta</taxon>
        <taxon>Pterygota</taxon>
        <taxon>Neoptera</taxon>
        <taxon>Endopterygota</taxon>
        <taxon>Diptera</taxon>
        <taxon>Nematocera</taxon>
        <taxon>Chironomoidea</taxon>
        <taxon>Chironomidae</taxon>
        <taxon>Clunio</taxon>
    </lineage>
</organism>
<dbReference type="GO" id="GO:0016322">
    <property type="term" value="P:neuron remodeling"/>
    <property type="evidence" value="ECO:0007669"/>
    <property type="project" value="UniProtKB-ARBA"/>
</dbReference>
<evidence type="ECO:0000256" key="7">
    <source>
        <dbReference type="RuleBase" id="RU003971"/>
    </source>
</evidence>
<dbReference type="FunFam" id="3.40.50.1460:FF:000001">
    <property type="entry name" value="Caspase-3 preproprotein"/>
    <property type="match status" value="1"/>
</dbReference>
<name>A0A1J1J8F3_9DIPT</name>
<dbReference type="InterPro" id="IPR002398">
    <property type="entry name" value="Pept_C14"/>
</dbReference>
<dbReference type="PROSITE" id="PS50208">
    <property type="entry name" value="CASPASE_P20"/>
    <property type="match status" value="1"/>
</dbReference>
<keyword evidence="12" id="KW-1185">Reference proteome</keyword>
<dbReference type="InterPro" id="IPR015917">
    <property type="entry name" value="Pept_C14A"/>
</dbReference>
<evidence type="ECO:0000313" key="11">
    <source>
        <dbReference type="EMBL" id="CRL07742.1"/>
    </source>
</evidence>
<dbReference type="InterPro" id="IPR011600">
    <property type="entry name" value="Pept_C14_caspase"/>
</dbReference>
<dbReference type="PRINTS" id="PR00376">
    <property type="entry name" value="IL1BCENZYME"/>
</dbReference>
<dbReference type="EMBL" id="CVRI01000073">
    <property type="protein sequence ID" value="CRL07742.1"/>
    <property type="molecule type" value="Genomic_DNA"/>
</dbReference>
<keyword evidence="4" id="KW-0378">Hydrolase</keyword>
<dbReference type="InterPro" id="IPR002138">
    <property type="entry name" value="Pept_C14_p10"/>
</dbReference>
<keyword evidence="2" id="KW-0645">Protease</keyword>
<evidence type="ECO:0000256" key="4">
    <source>
        <dbReference type="ARBA" id="ARBA00022801"/>
    </source>
</evidence>
<dbReference type="GO" id="GO:0006508">
    <property type="term" value="P:proteolysis"/>
    <property type="evidence" value="ECO:0007669"/>
    <property type="project" value="UniProtKB-KW"/>
</dbReference>
<evidence type="ECO:0000313" key="12">
    <source>
        <dbReference type="Proteomes" id="UP000183832"/>
    </source>
</evidence>